<dbReference type="PANTHER" id="PTHR30204">
    <property type="entry name" value="REDOX-CYCLING DRUG-SENSING TRANSCRIPTIONAL ACTIVATOR SOXR"/>
    <property type="match status" value="1"/>
</dbReference>
<gene>
    <name evidence="3" type="ORF">A2563_02750</name>
</gene>
<proteinExistence type="predicted"/>
<dbReference type="AlphaFoldDB" id="A0A1F6P8U3"/>
<dbReference type="Pfam" id="PF13411">
    <property type="entry name" value="MerR_1"/>
    <property type="match status" value="1"/>
</dbReference>
<reference evidence="3 4" key="1">
    <citation type="journal article" date="2016" name="Nat. Commun.">
        <title>Thousands of microbial genomes shed light on interconnected biogeochemical processes in an aquifer system.</title>
        <authorList>
            <person name="Anantharaman K."/>
            <person name="Brown C.T."/>
            <person name="Hug L.A."/>
            <person name="Sharon I."/>
            <person name="Castelle C.J."/>
            <person name="Probst A.J."/>
            <person name="Thomas B.C."/>
            <person name="Singh A."/>
            <person name="Wilkins M.J."/>
            <person name="Karaoz U."/>
            <person name="Brodie E.L."/>
            <person name="Williams K.H."/>
            <person name="Hubbard S.S."/>
            <person name="Banfield J.F."/>
        </authorList>
    </citation>
    <scope>NUCLEOTIDE SEQUENCE [LARGE SCALE GENOMIC DNA]</scope>
</reference>
<dbReference type="Gene3D" id="1.10.1660.10">
    <property type="match status" value="1"/>
</dbReference>
<protein>
    <recommendedName>
        <fullName evidence="2">HTH merR-type domain-containing protein</fullName>
    </recommendedName>
</protein>
<evidence type="ECO:0000313" key="3">
    <source>
        <dbReference type="EMBL" id="OGH92572.1"/>
    </source>
</evidence>
<dbReference type="SMART" id="SM00422">
    <property type="entry name" value="HTH_MERR"/>
    <property type="match status" value="1"/>
</dbReference>
<dbReference type="GO" id="GO:0003677">
    <property type="term" value="F:DNA binding"/>
    <property type="evidence" value="ECO:0007669"/>
    <property type="project" value="UniProtKB-KW"/>
</dbReference>
<dbReference type="InterPro" id="IPR047057">
    <property type="entry name" value="MerR_fam"/>
</dbReference>
<dbReference type="Proteomes" id="UP000176634">
    <property type="component" value="Unassembled WGS sequence"/>
</dbReference>
<evidence type="ECO:0000259" key="2">
    <source>
        <dbReference type="PROSITE" id="PS50937"/>
    </source>
</evidence>
<dbReference type="STRING" id="1798705.A2563_02750"/>
<organism evidence="3 4">
    <name type="scientific">Candidatus Magasanikbacteria bacterium RIFOXYD1_FULL_40_23</name>
    <dbReference type="NCBI Taxonomy" id="1798705"/>
    <lineage>
        <taxon>Bacteria</taxon>
        <taxon>Candidatus Magasanikiibacteriota</taxon>
    </lineage>
</organism>
<dbReference type="PROSITE" id="PS50937">
    <property type="entry name" value="HTH_MERR_2"/>
    <property type="match status" value="1"/>
</dbReference>
<name>A0A1F6P8U3_9BACT</name>
<accession>A0A1F6P8U3</accession>
<evidence type="ECO:0000256" key="1">
    <source>
        <dbReference type="ARBA" id="ARBA00023125"/>
    </source>
</evidence>
<dbReference type="EMBL" id="MFRA01000005">
    <property type="protein sequence ID" value="OGH92572.1"/>
    <property type="molecule type" value="Genomic_DNA"/>
</dbReference>
<dbReference type="InterPro" id="IPR000551">
    <property type="entry name" value="MerR-type_HTH_dom"/>
</dbReference>
<dbReference type="InterPro" id="IPR009061">
    <property type="entry name" value="DNA-bd_dom_put_sf"/>
</dbReference>
<dbReference type="SUPFAM" id="SSF46955">
    <property type="entry name" value="Putative DNA-binding domain"/>
    <property type="match status" value="1"/>
</dbReference>
<dbReference type="CDD" id="cd01106">
    <property type="entry name" value="HTH_TipAL-Mta"/>
    <property type="match status" value="1"/>
</dbReference>
<comment type="caution">
    <text evidence="3">The sequence shown here is derived from an EMBL/GenBank/DDBJ whole genome shotgun (WGS) entry which is preliminary data.</text>
</comment>
<sequence length="139" mass="16200">MSYSVQQLANLAKVSVRTLHYYDQVGLLSPARTQGNGYRHYEEPELLRLQQILFFRELDFSIEKIKRILSSPRFDMKTALNDQRGLIQLKRNRLDGLINTIDKTIKKINKETTMQDEELYGNFSKEEIGAKAAYILTRS</sequence>
<evidence type="ECO:0000313" key="4">
    <source>
        <dbReference type="Proteomes" id="UP000176634"/>
    </source>
</evidence>
<feature type="domain" description="HTH merR-type" evidence="2">
    <location>
        <begin position="1"/>
        <end position="71"/>
    </location>
</feature>
<dbReference type="GO" id="GO:0003700">
    <property type="term" value="F:DNA-binding transcription factor activity"/>
    <property type="evidence" value="ECO:0007669"/>
    <property type="project" value="InterPro"/>
</dbReference>
<dbReference type="PANTHER" id="PTHR30204:SF90">
    <property type="entry name" value="HTH-TYPE TRANSCRIPTIONAL ACTIVATOR MTA"/>
    <property type="match status" value="1"/>
</dbReference>
<keyword evidence="1" id="KW-0238">DNA-binding</keyword>